<dbReference type="GO" id="GO:0015093">
    <property type="term" value="F:ferrous iron transmembrane transporter activity"/>
    <property type="evidence" value="ECO:0007669"/>
    <property type="project" value="TreeGrafter"/>
</dbReference>
<evidence type="ECO:0000256" key="4">
    <source>
        <dbReference type="ARBA" id="ARBA00022989"/>
    </source>
</evidence>
<dbReference type="KEGG" id="mgg:MPLG2_1013"/>
<comment type="subcellular location">
    <subcellularLocation>
        <location evidence="1">Membrane</location>
        <topology evidence="1">Multi-pass membrane protein</topology>
    </subcellularLocation>
</comment>
<feature type="transmembrane region" description="Helical" evidence="6">
    <location>
        <begin position="144"/>
        <end position="165"/>
    </location>
</feature>
<sequence>MLATFIIGLREGLEAALIVGIIAAFLRRNGRSLTPMLIGVGAAVLLSLAVGIGLKLVEQSLPQAAQEGMEAIIGVVAIVFVTGMILWMTTNARGLKRDLEAHATEALGEGTSRALVLMAFLAVLKEGFETSVFLLATFSASTNAGLAATGAALGILTSVVIGYGLFTGGMKLNLGKFFSYTSGFLLLVAAGLVVSTLGTMHEAGWLNAGQQRVLDLSWLAPTGSVQGALFTGVLGIPPYPVLIQVVGWFAYLIPMCAYLYWPKKLRPDARGAVRLRYAVAGALGVGAVVMVAAVGPATMQSLGAATVVDAQGSQVGTIAVAGSTATLTVGSQANPVDLTQGQSVAHATVPDAVQYTMPVQAATAGLPAQLTLDELVQLNGGRLPVGVNPDVAKGPFTTTWTHAGDRTLWLTNGEVLDFNQTSTIAVTIAGGGLPNPRTLTVAGTLPDGTAVASGSLTADPTHVTRAASAATQLRVDQQERTFWGRVFPGVLLLTALLTLFTAVRAQRRLTSVAEPAATPVPATRRNLNV</sequence>
<dbReference type="InterPro" id="IPR004923">
    <property type="entry name" value="FTR1/Fip1/EfeU"/>
</dbReference>
<keyword evidence="8" id="KW-1185">Reference proteome</keyword>
<dbReference type="NCBIfam" id="NF041756">
    <property type="entry name" value="EfeU"/>
    <property type="match status" value="1"/>
</dbReference>
<feature type="transmembrane region" description="Helical" evidence="6">
    <location>
        <begin position="241"/>
        <end position="261"/>
    </location>
</feature>
<feature type="transmembrane region" description="Helical" evidence="6">
    <location>
        <begin position="6"/>
        <end position="26"/>
    </location>
</feature>
<dbReference type="OrthoDB" id="7260758at2"/>
<feature type="transmembrane region" description="Helical" evidence="6">
    <location>
        <begin position="273"/>
        <end position="294"/>
    </location>
</feature>
<evidence type="ECO:0000256" key="2">
    <source>
        <dbReference type="ARBA" id="ARBA00008333"/>
    </source>
</evidence>
<evidence type="ECO:0000313" key="7">
    <source>
        <dbReference type="EMBL" id="SPD86049.1"/>
    </source>
</evidence>
<evidence type="ECO:0000256" key="5">
    <source>
        <dbReference type="ARBA" id="ARBA00023136"/>
    </source>
</evidence>
<keyword evidence="3 6" id="KW-0812">Transmembrane</keyword>
<dbReference type="RefSeq" id="WP_105185130.1">
    <property type="nucleotide sequence ID" value="NZ_BAAAGO010000015.1"/>
</dbReference>
<dbReference type="PANTHER" id="PTHR31632:SF2">
    <property type="entry name" value="PLASMA MEMBRANE IRON PERMEASE"/>
    <property type="match status" value="1"/>
</dbReference>
<gene>
    <name evidence="7" type="ORF">MPLG2_1013</name>
</gene>
<dbReference type="Proteomes" id="UP000238164">
    <property type="component" value="Chromosome 1"/>
</dbReference>
<dbReference type="AlphaFoldDB" id="A0A2N9JES7"/>
<dbReference type="PANTHER" id="PTHR31632">
    <property type="entry name" value="IRON TRANSPORTER FTH1"/>
    <property type="match status" value="1"/>
</dbReference>
<dbReference type="Pfam" id="PF03239">
    <property type="entry name" value="FTR1"/>
    <property type="match status" value="1"/>
</dbReference>
<feature type="transmembrane region" description="Helical" evidence="6">
    <location>
        <begin position="482"/>
        <end position="503"/>
    </location>
</feature>
<evidence type="ECO:0000256" key="3">
    <source>
        <dbReference type="ARBA" id="ARBA00022692"/>
    </source>
</evidence>
<feature type="transmembrane region" description="Helical" evidence="6">
    <location>
        <begin position="69"/>
        <end position="88"/>
    </location>
</feature>
<comment type="similarity">
    <text evidence="2">Belongs to the oxidase-dependent Fe transporter (OFeT) (TC 9.A.10.1) family.</text>
</comment>
<accession>A0A2N9JES7</accession>
<organism evidence="7 8">
    <name type="scientific">Micropruina glycogenica</name>
    <dbReference type="NCBI Taxonomy" id="75385"/>
    <lineage>
        <taxon>Bacteria</taxon>
        <taxon>Bacillati</taxon>
        <taxon>Actinomycetota</taxon>
        <taxon>Actinomycetes</taxon>
        <taxon>Propionibacteriales</taxon>
        <taxon>Nocardioidaceae</taxon>
        <taxon>Micropruina</taxon>
    </lineage>
</organism>
<feature type="transmembrane region" description="Helical" evidence="6">
    <location>
        <begin position="33"/>
        <end position="57"/>
    </location>
</feature>
<keyword evidence="4 6" id="KW-1133">Transmembrane helix</keyword>
<dbReference type="EMBL" id="LT985188">
    <property type="protein sequence ID" value="SPD86049.1"/>
    <property type="molecule type" value="Genomic_DNA"/>
</dbReference>
<evidence type="ECO:0000313" key="8">
    <source>
        <dbReference type="Proteomes" id="UP000238164"/>
    </source>
</evidence>
<keyword evidence="5 6" id="KW-0472">Membrane</keyword>
<name>A0A2N9JES7_9ACTN</name>
<reference evidence="7 8" key="1">
    <citation type="submission" date="2018-02" db="EMBL/GenBank/DDBJ databases">
        <authorList>
            <person name="Cohen D.B."/>
            <person name="Kent A.D."/>
        </authorList>
    </citation>
    <scope>NUCLEOTIDE SEQUENCE [LARGE SCALE GENOMIC DNA]</scope>
    <source>
        <strain evidence="7">1</strain>
    </source>
</reference>
<proteinExistence type="inferred from homology"/>
<evidence type="ECO:0000256" key="6">
    <source>
        <dbReference type="SAM" id="Phobius"/>
    </source>
</evidence>
<evidence type="ECO:0008006" key="9">
    <source>
        <dbReference type="Google" id="ProtNLM"/>
    </source>
</evidence>
<evidence type="ECO:0000256" key="1">
    <source>
        <dbReference type="ARBA" id="ARBA00004141"/>
    </source>
</evidence>
<dbReference type="GO" id="GO:0033573">
    <property type="term" value="C:high-affinity iron permease complex"/>
    <property type="evidence" value="ECO:0007669"/>
    <property type="project" value="InterPro"/>
</dbReference>
<feature type="transmembrane region" description="Helical" evidence="6">
    <location>
        <begin position="177"/>
        <end position="197"/>
    </location>
</feature>
<protein>
    <recommendedName>
        <fullName evidence="9">High-affinity iron transporter</fullName>
    </recommendedName>
</protein>